<keyword evidence="2" id="KW-1185">Reference proteome</keyword>
<evidence type="ECO:0000313" key="2">
    <source>
        <dbReference type="Proteomes" id="UP000838878"/>
    </source>
</evidence>
<evidence type="ECO:0000313" key="1">
    <source>
        <dbReference type="EMBL" id="CAH0728706.1"/>
    </source>
</evidence>
<name>A0A8J9UYB0_9NEOP</name>
<proteinExistence type="predicted"/>
<reference evidence="1" key="1">
    <citation type="submission" date="2021-12" db="EMBL/GenBank/DDBJ databases">
        <authorList>
            <person name="Martin H S."/>
        </authorList>
    </citation>
    <scope>NUCLEOTIDE SEQUENCE</scope>
</reference>
<organism evidence="1 2">
    <name type="scientific">Brenthis ino</name>
    <name type="common">lesser marbled fritillary</name>
    <dbReference type="NCBI Taxonomy" id="405034"/>
    <lineage>
        <taxon>Eukaryota</taxon>
        <taxon>Metazoa</taxon>
        <taxon>Ecdysozoa</taxon>
        <taxon>Arthropoda</taxon>
        <taxon>Hexapoda</taxon>
        <taxon>Insecta</taxon>
        <taxon>Pterygota</taxon>
        <taxon>Neoptera</taxon>
        <taxon>Endopterygota</taxon>
        <taxon>Lepidoptera</taxon>
        <taxon>Glossata</taxon>
        <taxon>Ditrysia</taxon>
        <taxon>Papilionoidea</taxon>
        <taxon>Nymphalidae</taxon>
        <taxon>Heliconiinae</taxon>
        <taxon>Argynnini</taxon>
        <taxon>Brenthis</taxon>
    </lineage>
</organism>
<gene>
    <name evidence="1" type="ORF">BINO364_LOCUS13893</name>
</gene>
<dbReference type="Proteomes" id="UP000838878">
    <property type="component" value="Chromosome 7"/>
</dbReference>
<sequence>MCENDMQIVIARAPPRALICPRLIGRPFLFILRFLNSLPAMRSVREGPRSRRPPPDAADKPLETYHLSVLFLYRLNVAKLACNRDTIIFKLPGQYFTSSS</sequence>
<protein>
    <submittedName>
        <fullName evidence="1">Uncharacterized protein</fullName>
    </submittedName>
</protein>
<feature type="non-terminal residue" evidence="1">
    <location>
        <position position="100"/>
    </location>
</feature>
<dbReference type="EMBL" id="OV170227">
    <property type="protein sequence ID" value="CAH0728706.1"/>
    <property type="molecule type" value="Genomic_DNA"/>
</dbReference>
<accession>A0A8J9UYB0</accession>
<dbReference type="AlphaFoldDB" id="A0A8J9UYB0"/>